<dbReference type="Proteomes" id="UP000014148">
    <property type="component" value="Unassembled WGS sequence"/>
</dbReference>
<protein>
    <recommendedName>
        <fullName evidence="6">ROK family protein</fullName>
    </recommendedName>
</protein>
<evidence type="ECO:0000256" key="1">
    <source>
        <dbReference type="ARBA" id="ARBA00006479"/>
    </source>
</evidence>
<dbReference type="OrthoDB" id="9796533at2"/>
<sequence>MTQTVLAVDLGGTKILVGEVMPAGEILASEKYPSTVVDQRSAAEKIKTAIRSYLQQHVIHGDLIGIGICVVGRVNTEQGEWLEIHPSLSDPIFLAEEITQAFQLPCWLTNDVSGAALTESILGIGQETGNFVYINIGTGIAARVVADNHVIKGGNFNAGEVGHMVVDMMSDDLCSCGRKGCVELFSSGLGMHNQTVKFASEYPDTILTIEEDRRVSFQELITAYEANDPLAKKVVDQSLRAVAALTMNLIRVSDPEAVIFGGGVMNDGWFLNHLVTFLNAKTIRFVTKGMRVTALDPNEVALKGAATLAFIMEKGVKTYA</sequence>
<organism evidence="2 4">
    <name type="scientific">Enterococcus malodoratus ATCC 43197</name>
    <dbReference type="NCBI Taxonomy" id="1158601"/>
    <lineage>
        <taxon>Bacteria</taxon>
        <taxon>Bacillati</taxon>
        <taxon>Bacillota</taxon>
        <taxon>Bacilli</taxon>
        <taxon>Lactobacillales</taxon>
        <taxon>Enterococcaceae</taxon>
        <taxon>Enterococcus</taxon>
    </lineage>
</organism>
<keyword evidence="5" id="KW-1185">Reference proteome</keyword>
<dbReference type="InterPro" id="IPR000600">
    <property type="entry name" value="ROK"/>
</dbReference>
<dbReference type="PANTHER" id="PTHR18964">
    <property type="entry name" value="ROK (REPRESSOR, ORF, KINASE) FAMILY"/>
    <property type="match status" value="1"/>
</dbReference>
<dbReference type="RefSeq" id="WP_010740973.1">
    <property type="nucleotide sequence ID" value="NZ_KB946250.1"/>
</dbReference>
<dbReference type="PATRIC" id="fig|1158601.3.peg.2110"/>
<evidence type="ECO:0000313" key="2">
    <source>
        <dbReference type="EMBL" id="EOH77502.1"/>
    </source>
</evidence>
<evidence type="ECO:0000313" key="4">
    <source>
        <dbReference type="Proteomes" id="UP000013783"/>
    </source>
</evidence>
<gene>
    <name evidence="3" type="ORF">I585_03281</name>
    <name evidence="2" type="ORF">UAI_02139</name>
</gene>
<accession>R2NZN6</accession>
<name>R2NZN6_9ENTE</name>
<evidence type="ECO:0008006" key="6">
    <source>
        <dbReference type="Google" id="ProtNLM"/>
    </source>
</evidence>
<dbReference type="Gene3D" id="3.30.420.40">
    <property type="match status" value="2"/>
</dbReference>
<evidence type="ECO:0000313" key="3">
    <source>
        <dbReference type="EMBL" id="EOT64084.1"/>
    </source>
</evidence>
<dbReference type="SUPFAM" id="SSF53067">
    <property type="entry name" value="Actin-like ATPase domain"/>
    <property type="match status" value="1"/>
</dbReference>
<reference evidence="2 4" key="1">
    <citation type="submission" date="2013-02" db="EMBL/GenBank/DDBJ databases">
        <title>The Genome Sequence of Enterococcus malodoratus ATCC_43197.</title>
        <authorList>
            <consortium name="The Broad Institute Genome Sequencing Platform"/>
            <consortium name="The Broad Institute Genome Sequencing Center for Infectious Disease"/>
            <person name="Earl A.M."/>
            <person name="Gilmore M.S."/>
            <person name="Lebreton F."/>
            <person name="Walker B."/>
            <person name="Young S.K."/>
            <person name="Zeng Q."/>
            <person name="Gargeya S."/>
            <person name="Fitzgerald M."/>
            <person name="Haas B."/>
            <person name="Abouelleil A."/>
            <person name="Alvarado L."/>
            <person name="Arachchi H.M."/>
            <person name="Berlin A.M."/>
            <person name="Chapman S.B."/>
            <person name="Dewar J."/>
            <person name="Goldberg J."/>
            <person name="Griggs A."/>
            <person name="Gujja S."/>
            <person name="Hansen M."/>
            <person name="Howarth C."/>
            <person name="Imamovic A."/>
            <person name="Larimer J."/>
            <person name="McCowan C."/>
            <person name="Murphy C."/>
            <person name="Neiman D."/>
            <person name="Pearson M."/>
            <person name="Priest M."/>
            <person name="Roberts A."/>
            <person name="Saif S."/>
            <person name="Shea T."/>
            <person name="Sisk P."/>
            <person name="Sykes S."/>
            <person name="Wortman J."/>
            <person name="Nusbaum C."/>
            <person name="Birren B."/>
        </authorList>
    </citation>
    <scope>NUCLEOTIDE SEQUENCE [LARGE SCALE GENOMIC DNA]</scope>
    <source>
        <strain evidence="2 4">ATCC 43197</strain>
    </source>
</reference>
<dbReference type="InterPro" id="IPR043129">
    <property type="entry name" value="ATPase_NBD"/>
</dbReference>
<dbReference type="EMBL" id="AJAK01000015">
    <property type="protein sequence ID" value="EOH77502.1"/>
    <property type="molecule type" value="Genomic_DNA"/>
</dbReference>
<dbReference type="Pfam" id="PF00480">
    <property type="entry name" value="ROK"/>
    <property type="match status" value="1"/>
</dbReference>
<proteinExistence type="inferred from homology"/>
<dbReference type="AlphaFoldDB" id="R2NZN6"/>
<comment type="similarity">
    <text evidence="1">Belongs to the ROK (NagC/XylR) family.</text>
</comment>
<dbReference type="eggNOG" id="COG1940">
    <property type="taxonomic scope" value="Bacteria"/>
</dbReference>
<reference evidence="3 5" key="2">
    <citation type="submission" date="2013-03" db="EMBL/GenBank/DDBJ databases">
        <title>The Genome Sequence of Enterococcus malodoratus ATCC_43197 (PacBio/Illumina hybrid assembly).</title>
        <authorList>
            <consortium name="The Broad Institute Genomics Platform"/>
            <consortium name="The Broad Institute Genome Sequencing Center for Infectious Disease"/>
            <person name="Earl A."/>
            <person name="Russ C."/>
            <person name="Gilmore M."/>
            <person name="Surin D."/>
            <person name="Walker B."/>
            <person name="Young S."/>
            <person name="Zeng Q."/>
            <person name="Gargeya S."/>
            <person name="Fitzgerald M."/>
            <person name="Haas B."/>
            <person name="Abouelleil A."/>
            <person name="Allen A.W."/>
            <person name="Alvarado L."/>
            <person name="Arachchi H.M."/>
            <person name="Berlin A.M."/>
            <person name="Chapman S.B."/>
            <person name="Gainer-Dewar J."/>
            <person name="Goldberg J."/>
            <person name="Griggs A."/>
            <person name="Gujja S."/>
            <person name="Hansen M."/>
            <person name="Howarth C."/>
            <person name="Imamovic A."/>
            <person name="Ireland A."/>
            <person name="Larimer J."/>
            <person name="McCowan C."/>
            <person name="Murphy C."/>
            <person name="Pearson M."/>
            <person name="Poon T.W."/>
            <person name="Priest M."/>
            <person name="Roberts A."/>
            <person name="Saif S."/>
            <person name="Shea T."/>
            <person name="Sisk P."/>
            <person name="Sykes S."/>
            <person name="Wortman J."/>
            <person name="Nusbaum C."/>
            <person name="Birren B."/>
        </authorList>
    </citation>
    <scope>NUCLEOTIDE SEQUENCE [LARGE SCALE GENOMIC DNA]</scope>
    <source>
        <strain evidence="3 5">ATCC 43197</strain>
    </source>
</reference>
<dbReference type="EMBL" id="ASWA01000004">
    <property type="protein sequence ID" value="EOT64084.1"/>
    <property type="molecule type" value="Genomic_DNA"/>
</dbReference>
<evidence type="ECO:0000313" key="5">
    <source>
        <dbReference type="Proteomes" id="UP000014148"/>
    </source>
</evidence>
<dbReference type="Proteomes" id="UP000013783">
    <property type="component" value="Unassembled WGS sequence"/>
</dbReference>
<dbReference type="PANTHER" id="PTHR18964:SF149">
    <property type="entry name" value="BIFUNCTIONAL UDP-N-ACETYLGLUCOSAMINE 2-EPIMERASE_N-ACETYLMANNOSAMINE KINASE"/>
    <property type="match status" value="1"/>
</dbReference>
<dbReference type="STRING" id="71451.RV07_GL002057"/>
<comment type="caution">
    <text evidence="2">The sequence shown here is derived from an EMBL/GenBank/DDBJ whole genome shotgun (WGS) entry which is preliminary data.</text>
</comment>